<dbReference type="PANTHER" id="PTHR10869:SF246">
    <property type="entry name" value="TRANSMEMBRANE PROLYL 4-HYDROXYLASE"/>
    <property type="match status" value="1"/>
</dbReference>
<dbReference type="GO" id="GO:0031418">
    <property type="term" value="F:L-ascorbic acid binding"/>
    <property type="evidence" value="ECO:0007669"/>
    <property type="project" value="UniProtKB-KW"/>
</dbReference>
<evidence type="ECO:0000256" key="4">
    <source>
        <dbReference type="ARBA" id="ARBA00022964"/>
    </source>
</evidence>
<dbReference type="GO" id="GO:0005506">
    <property type="term" value="F:iron ion binding"/>
    <property type="evidence" value="ECO:0007669"/>
    <property type="project" value="InterPro"/>
</dbReference>
<dbReference type="EMBL" id="CP035492">
    <property type="protein sequence ID" value="QAY65904.1"/>
    <property type="molecule type" value="Genomic_DNA"/>
</dbReference>
<evidence type="ECO:0000256" key="1">
    <source>
        <dbReference type="ARBA" id="ARBA00001961"/>
    </source>
</evidence>
<keyword evidence="4" id="KW-0223">Dioxygenase</keyword>
<dbReference type="PROSITE" id="PS51471">
    <property type="entry name" value="FE2OG_OXY"/>
    <property type="match status" value="1"/>
</dbReference>
<evidence type="ECO:0000256" key="2">
    <source>
        <dbReference type="ARBA" id="ARBA00022723"/>
    </source>
</evidence>
<dbReference type="Proteomes" id="UP000293568">
    <property type="component" value="Chromosome"/>
</dbReference>
<dbReference type="GO" id="GO:0004656">
    <property type="term" value="F:procollagen-proline 4-dioxygenase activity"/>
    <property type="evidence" value="ECO:0007669"/>
    <property type="project" value="TreeGrafter"/>
</dbReference>
<evidence type="ECO:0000256" key="6">
    <source>
        <dbReference type="ARBA" id="ARBA00023004"/>
    </source>
</evidence>
<accession>A0A4P6ESM9</accession>
<dbReference type="Gene3D" id="2.60.120.620">
    <property type="entry name" value="q2cbj1_9rhob like domain"/>
    <property type="match status" value="1"/>
</dbReference>
<keyword evidence="9" id="KW-1185">Reference proteome</keyword>
<keyword evidence="5" id="KW-0560">Oxidoreductase</keyword>
<evidence type="ECO:0000259" key="7">
    <source>
        <dbReference type="PROSITE" id="PS51471"/>
    </source>
</evidence>
<gene>
    <name evidence="8" type="ORF">ET464_05405</name>
</gene>
<comment type="cofactor">
    <cofactor evidence="1">
        <name>L-ascorbate</name>
        <dbReference type="ChEBI" id="CHEBI:38290"/>
    </cofactor>
</comment>
<evidence type="ECO:0000256" key="3">
    <source>
        <dbReference type="ARBA" id="ARBA00022896"/>
    </source>
</evidence>
<dbReference type="KEGG" id="pprt:ET464_05405"/>
<dbReference type="InterPro" id="IPR044862">
    <property type="entry name" value="Pro_4_hyd_alph_FE2OG_OXY"/>
</dbReference>
<name>A0A4P6ESM9_9BACL</name>
<dbReference type="Pfam" id="PF13640">
    <property type="entry name" value="2OG-FeII_Oxy_3"/>
    <property type="match status" value="1"/>
</dbReference>
<keyword evidence="2" id="KW-0479">Metal-binding</keyword>
<dbReference type="OrthoDB" id="269774at2"/>
<proteinExistence type="predicted"/>
<dbReference type="InterPro" id="IPR045054">
    <property type="entry name" value="P4HA-like"/>
</dbReference>
<dbReference type="InterPro" id="IPR006620">
    <property type="entry name" value="Pro_4_hyd_alph"/>
</dbReference>
<organism evidence="8 9">
    <name type="scientific">Paenibacillus protaetiae</name>
    <dbReference type="NCBI Taxonomy" id="2509456"/>
    <lineage>
        <taxon>Bacteria</taxon>
        <taxon>Bacillati</taxon>
        <taxon>Bacillota</taxon>
        <taxon>Bacilli</taxon>
        <taxon>Bacillales</taxon>
        <taxon>Paenibacillaceae</taxon>
        <taxon>Paenibacillus</taxon>
    </lineage>
</organism>
<evidence type="ECO:0000256" key="5">
    <source>
        <dbReference type="ARBA" id="ARBA00023002"/>
    </source>
</evidence>
<reference evidence="8 9" key="1">
    <citation type="submission" date="2019-01" db="EMBL/GenBank/DDBJ databases">
        <title>Genome sequencing of strain FW100M-2.</title>
        <authorList>
            <person name="Heo J."/>
            <person name="Kim S.-J."/>
            <person name="Kim J.-S."/>
            <person name="Hong S.-B."/>
            <person name="Kwon S.-W."/>
        </authorList>
    </citation>
    <scope>NUCLEOTIDE SEQUENCE [LARGE SCALE GENOMIC DNA]</scope>
    <source>
        <strain evidence="8 9">FW100M-2</strain>
    </source>
</reference>
<keyword evidence="3" id="KW-0847">Vitamin C</keyword>
<dbReference type="AlphaFoldDB" id="A0A4P6ESM9"/>
<dbReference type="RefSeq" id="WP_129438917.1">
    <property type="nucleotide sequence ID" value="NZ_CP035492.1"/>
</dbReference>
<dbReference type="InterPro" id="IPR005123">
    <property type="entry name" value="Oxoglu/Fe-dep_dioxygenase_dom"/>
</dbReference>
<evidence type="ECO:0000313" key="8">
    <source>
        <dbReference type="EMBL" id="QAY65904.1"/>
    </source>
</evidence>
<protein>
    <submittedName>
        <fullName evidence="8">2OG-Fe(II) oxygenase</fullName>
    </submittedName>
</protein>
<sequence length="210" mass="24216">MATREQTIFQASGNKLITQDRDVYMAAKWEEPLILILDNVLSAEECDILIAMAKDRMQRARIGVSRVVSEVRTSSSMFFEEGENEWIRRIEARAAELMSIPLQHAEPLQILHYRAGEQYQPHFDYFSNGSADNRISTLIMYLNDVEEGGETYFPSLGLSVMPRKGSAVYFEYFYKDSRLNELTLHAGVPVVSGEKWVATQWMRRQVQRHS</sequence>
<dbReference type="SMART" id="SM00702">
    <property type="entry name" value="P4Hc"/>
    <property type="match status" value="1"/>
</dbReference>
<feature type="domain" description="Fe2OG dioxygenase" evidence="7">
    <location>
        <begin position="104"/>
        <end position="204"/>
    </location>
</feature>
<keyword evidence="6" id="KW-0408">Iron</keyword>
<evidence type="ECO:0000313" key="9">
    <source>
        <dbReference type="Proteomes" id="UP000293568"/>
    </source>
</evidence>
<dbReference type="PANTHER" id="PTHR10869">
    <property type="entry name" value="PROLYL 4-HYDROXYLASE ALPHA SUBUNIT"/>
    <property type="match status" value="1"/>
</dbReference>